<dbReference type="Proteomes" id="UP000196125">
    <property type="component" value="Unassembled WGS sequence"/>
</dbReference>
<evidence type="ECO:0000313" key="4">
    <source>
        <dbReference type="EMBL" id="SMS00741.1"/>
    </source>
</evidence>
<proteinExistence type="predicted"/>
<dbReference type="EMBL" id="JAWRCO010000002">
    <property type="protein sequence ID" value="MDW6004439.1"/>
    <property type="molecule type" value="Genomic_DNA"/>
</dbReference>
<reference evidence="4 5" key="1">
    <citation type="submission" date="2017-05" db="EMBL/GenBank/DDBJ databases">
        <authorList>
            <person name="Song R."/>
            <person name="Chenine A.L."/>
            <person name="Ruprecht R.M."/>
        </authorList>
    </citation>
    <scope>NUCLEOTIDE SEQUENCE [LARGE SCALE GENOMIC DNA]</scope>
    <source>
        <strain evidence="4 5">CECT 7927</strain>
    </source>
</reference>
<evidence type="ECO:0000313" key="3">
    <source>
        <dbReference type="EMBL" id="MDW6004453.1"/>
    </source>
</evidence>
<gene>
    <name evidence="4" type="primary">zot</name>
    <name evidence="2" type="ORF">SBX37_16400</name>
    <name evidence="3" type="ORF">SBX37_16470</name>
    <name evidence="4" type="ORF">VIM7927_02010</name>
</gene>
<dbReference type="Proteomes" id="UP001283366">
    <property type="component" value="Unassembled WGS sequence"/>
</dbReference>
<evidence type="ECO:0000313" key="5">
    <source>
        <dbReference type="Proteomes" id="UP000196125"/>
    </source>
</evidence>
<dbReference type="AlphaFoldDB" id="A0A1Y6IUP7"/>
<sequence length="374" mass="42902">MAITLVKGTPGSGKSYETVVHHILPVLKDGRKVVTNIPLNIESFCMILGESVRELIEVHPFDFSDSTPALAHPDDYIQYQDWRNDKGQGVLFVLDECHYLFPLQGRGKVMTDLADAQVRFFSGHRHYGFDFIFLTQSDRKINKLIREDIEICIEVRKVRAVGEKSYRRSVYYYGDSKKNGLIDQGLRKYEDQYFVLYKSHTKTEQVVQEAGIKDVKKWHQSWFIRFGIALTAFGVFYVGKTLTGMFSSHDVPTVATSEKAKASPRLISSPKPQFTGLPFGDFDIYIEGHSEYTYRDKKDVFHIRKQVYFSARNKANFELNLRLEDFYLAGYQVSVYGPCMVRLTYGDSSKLVYCHGKQPRPESSSDPVQNIASL</sequence>
<dbReference type="RefSeq" id="WP_087480800.1">
    <property type="nucleotide sequence ID" value="NZ_AP024884.1"/>
</dbReference>
<dbReference type="Gene3D" id="3.40.50.300">
    <property type="entry name" value="P-loop containing nucleotide triphosphate hydrolases"/>
    <property type="match status" value="1"/>
</dbReference>
<dbReference type="OrthoDB" id="8479507at2"/>
<dbReference type="InterPro" id="IPR008900">
    <property type="entry name" value="Zot_N"/>
</dbReference>
<accession>A0A1Y6IUP7</accession>
<dbReference type="Pfam" id="PF05707">
    <property type="entry name" value="Zot"/>
    <property type="match status" value="1"/>
</dbReference>
<dbReference type="EMBL" id="JAWRCO010000002">
    <property type="protein sequence ID" value="MDW6004453.1"/>
    <property type="molecule type" value="Genomic_DNA"/>
</dbReference>
<evidence type="ECO:0000313" key="6">
    <source>
        <dbReference type="Proteomes" id="UP001283366"/>
    </source>
</evidence>
<name>A0A1Y6IUP7_9VIBR</name>
<dbReference type="InterPro" id="IPR027417">
    <property type="entry name" value="P-loop_NTPase"/>
</dbReference>
<feature type="domain" description="Zona occludens toxin N-terminal" evidence="1">
    <location>
        <begin position="2"/>
        <end position="202"/>
    </location>
</feature>
<keyword evidence="6" id="KW-1185">Reference proteome</keyword>
<reference evidence="2 6" key="2">
    <citation type="submission" date="2023-11" db="EMBL/GenBank/DDBJ databases">
        <title>Plant-associative lifestyle of Vibrio porteresiae and its evolutionary dynamics.</title>
        <authorList>
            <person name="Rameshkumar N."/>
            <person name="Kirti K."/>
        </authorList>
    </citation>
    <scope>NUCLEOTIDE SEQUENCE [LARGE SCALE GENOMIC DNA]</scope>
    <source>
        <strain evidence="2 6">MSSRF38</strain>
    </source>
</reference>
<protein>
    <submittedName>
        <fullName evidence="4">Zona occludens toxin</fullName>
    </submittedName>
    <submittedName>
        <fullName evidence="2">Zonular occludens toxin domain-containing protein</fullName>
    </submittedName>
</protein>
<organism evidence="4 5">
    <name type="scientific">Vibrio mangrovi</name>
    <dbReference type="NCBI Taxonomy" id="474394"/>
    <lineage>
        <taxon>Bacteria</taxon>
        <taxon>Pseudomonadati</taxon>
        <taxon>Pseudomonadota</taxon>
        <taxon>Gammaproteobacteria</taxon>
        <taxon>Vibrionales</taxon>
        <taxon>Vibrionaceae</taxon>
        <taxon>Vibrio</taxon>
    </lineage>
</organism>
<dbReference type="EMBL" id="FXXI01000003">
    <property type="protein sequence ID" value="SMS00741.1"/>
    <property type="molecule type" value="Genomic_DNA"/>
</dbReference>
<evidence type="ECO:0000259" key="1">
    <source>
        <dbReference type="Pfam" id="PF05707"/>
    </source>
</evidence>
<evidence type="ECO:0000313" key="2">
    <source>
        <dbReference type="EMBL" id="MDW6004439.1"/>
    </source>
</evidence>